<dbReference type="Pfam" id="PF07364">
    <property type="entry name" value="DUF1485"/>
    <property type="match status" value="1"/>
</dbReference>
<evidence type="ECO:0000313" key="4">
    <source>
        <dbReference type="EMBL" id="SEO91635.1"/>
    </source>
</evidence>
<dbReference type="GO" id="GO:0008237">
    <property type="term" value="F:metallopeptidase activity"/>
    <property type="evidence" value="ECO:0007669"/>
    <property type="project" value="UniProtKB-KW"/>
</dbReference>
<evidence type="ECO:0000313" key="5">
    <source>
        <dbReference type="Proteomes" id="UP000198893"/>
    </source>
</evidence>
<dbReference type="InterPro" id="IPR009197">
    <property type="entry name" value="MlrC"/>
</dbReference>
<dbReference type="Pfam" id="PF07171">
    <property type="entry name" value="MlrC_C"/>
    <property type="match status" value="1"/>
</dbReference>
<dbReference type="InterPro" id="IPR015995">
    <property type="entry name" value="MlrC_N"/>
</dbReference>
<keyword evidence="1" id="KW-0479">Metal-binding</keyword>
<comment type="cofactor">
    <cofactor evidence="1">
        <name>Zn(2+)</name>
        <dbReference type="ChEBI" id="CHEBI:29105"/>
    </cofactor>
    <text evidence="1">Binds 1 zinc ion per subunit.</text>
</comment>
<evidence type="ECO:0000259" key="2">
    <source>
        <dbReference type="Pfam" id="PF07171"/>
    </source>
</evidence>
<dbReference type="EMBL" id="FODS01000016">
    <property type="protein sequence ID" value="SEO91635.1"/>
    <property type="molecule type" value="Genomic_DNA"/>
</dbReference>
<comment type="similarity">
    <text evidence="1">Belongs to the peptidase M81 family.</text>
</comment>
<dbReference type="GO" id="GO:0046872">
    <property type="term" value="F:metal ion binding"/>
    <property type="evidence" value="ECO:0007669"/>
    <property type="project" value="UniProtKB-KW"/>
</dbReference>
<reference evidence="4 5" key="1">
    <citation type="submission" date="2016-10" db="EMBL/GenBank/DDBJ databases">
        <authorList>
            <person name="de Groot N.N."/>
        </authorList>
    </citation>
    <scope>NUCLEOTIDE SEQUENCE [LARGE SCALE GENOMIC DNA]</scope>
    <source>
        <strain evidence="4 5">DSM 27842</strain>
    </source>
</reference>
<organism evidence="4 5">
    <name type="scientific">Salinihabitans flavidus</name>
    <dbReference type="NCBI Taxonomy" id="569882"/>
    <lineage>
        <taxon>Bacteria</taxon>
        <taxon>Pseudomonadati</taxon>
        <taxon>Pseudomonadota</taxon>
        <taxon>Alphaproteobacteria</taxon>
        <taxon>Rhodobacterales</taxon>
        <taxon>Roseobacteraceae</taxon>
        <taxon>Salinihabitans</taxon>
    </lineage>
</organism>
<dbReference type="Proteomes" id="UP000198893">
    <property type="component" value="Unassembled WGS sequence"/>
</dbReference>
<dbReference type="STRING" id="569882.SAMN04490248_1168"/>
<keyword evidence="1" id="KW-0645">Protease</keyword>
<evidence type="ECO:0000259" key="3">
    <source>
        <dbReference type="Pfam" id="PF07364"/>
    </source>
</evidence>
<sequence>MKPNPAERGRPRIAIGCVLHETNSFNRRLTGLADFASRYLFEGSAPTDLAGTNTEIAGFLDAAEAHGWEAVPLLAASCAPSGPLAAGAWEDLRGRLHGALAEAGRLDGVLFALHGAMQTQTTLDADGELLAQLRETVGDVPVIATLDMHANVSPRMASLADAVTAYRSYPHIDQRATGLRAGVLLAEQIRDRRPRCVALAQPPLLDSAAHGRTNPPGPMNALLEEAERAGDERGIDTVSLQIGFPWGDCMETGPSVTVTGTDAVRAQRIADSFAARLAGLTESVDLDFPDARTAVAEALAAPGGRPVVLADFADNPSAGAYGDSPNLLRALCAAGASDTVFATLCDPETVARARKLGAGGCGEFHLGGRWTPELTPPLSVKARVERLSDGHFTCEGPMWTGSKQSLGDSVLLSIGGTGGIRVVVTSRAVAVTDRNLLRLFGIDPSRPRILALKSRNHCRAAFGPIASGVILTDAGGIASMRLRDLPYTHVRRPIWPLDPFATTT</sequence>
<keyword evidence="1" id="KW-0378">Hydrolase</keyword>
<evidence type="ECO:0000256" key="1">
    <source>
        <dbReference type="PIRNR" id="PIRNR012702"/>
    </source>
</evidence>
<proteinExistence type="inferred from homology"/>
<feature type="domain" description="Microcystin LR degradation protein MlrC N-terminal" evidence="3">
    <location>
        <begin position="12"/>
        <end position="299"/>
    </location>
</feature>
<comment type="function">
    <text evidence="1">Involved in peptidolytic degradation of cyclic heptapeptide hepatotoxin microcystin (MC).</text>
</comment>
<gene>
    <name evidence="4" type="ORF">SAMN04490248_1168</name>
</gene>
<keyword evidence="1" id="KW-0482">Metalloprotease</keyword>
<dbReference type="PIRSF" id="PIRSF012702">
    <property type="entry name" value="UCP012702"/>
    <property type="match status" value="1"/>
</dbReference>
<accession>A0A1H8TLA7</accession>
<protein>
    <recommendedName>
        <fullName evidence="1">Microcystinase C</fullName>
        <shortName evidence="1">MlrC</shortName>
    </recommendedName>
</protein>
<dbReference type="GO" id="GO:0006508">
    <property type="term" value="P:proteolysis"/>
    <property type="evidence" value="ECO:0007669"/>
    <property type="project" value="UniProtKB-KW"/>
</dbReference>
<dbReference type="OrthoDB" id="9782658at2"/>
<dbReference type="InterPro" id="IPR010799">
    <property type="entry name" value="MlrC_C"/>
</dbReference>
<feature type="domain" description="Microcystin LR degradation protein MlrC C-terminal" evidence="2">
    <location>
        <begin position="309"/>
        <end position="489"/>
    </location>
</feature>
<dbReference type="AlphaFoldDB" id="A0A1H8TLA7"/>
<dbReference type="RefSeq" id="WP_093119128.1">
    <property type="nucleotide sequence ID" value="NZ_FODS01000016.1"/>
</dbReference>
<keyword evidence="5" id="KW-1185">Reference proteome</keyword>
<name>A0A1H8TLA7_9RHOB</name>